<dbReference type="Pfam" id="PF01797">
    <property type="entry name" value="Y1_Tnp"/>
    <property type="match status" value="1"/>
</dbReference>
<dbReference type="RefSeq" id="WP_379527357.1">
    <property type="nucleotide sequence ID" value="NZ_JBHSBI010000003.1"/>
</dbReference>
<dbReference type="InterPro" id="IPR036515">
    <property type="entry name" value="Transposase_17_sf"/>
</dbReference>
<accession>A0ABV8FZP4</accession>
<sequence>MPEHDDHDPAPRHGGATGFPSPAGRARRLRKEYDSHVRKYLWGGHFWFRSSSAGSTGGADLTTVSKYIQGQERPTRQGPATLASRRALPREFRF</sequence>
<reference evidence="4" key="1">
    <citation type="journal article" date="2019" name="Int. J. Syst. Evol. Microbiol.">
        <title>The Global Catalogue of Microorganisms (GCM) 10K type strain sequencing project: providing services to taxonomists for standard genome sequencing and annotation.</title>
        <authorList>
            <consortium name="The Broad Institute Genomics Platform"/>
            <consortium name="The Broad Institute Genome Sequencing Center for Infectious Disease"/>
            <person name="Wu L."/>
            <person name="Ma J."/>
        </authorList>
    </citation>
    <scope>NUCLEOTIDE SEQUENCE [LARGE SCALE GENOMIC DNA]</scope>
    <source>
        <strain evidence="4">TBRC 1276</strain>
    </source>
</reference>
<feature type="region of interest" description="Disordered" evidence="1">
    <location>
        <begin position="71"/>
        <end position="94"/>
    </location>
</feature>
<dbReference type="InterPro" id="IPR002686">
    <property type="entry name" value="Transposase_17"/>
</dbReference>
<evidence type="ECO:0000313" key="4">
    <source>
        <dbReference type="Proteomes" id="UP001595851"/>
    </source>
</evidence>
<feature type="domain" description="Transposase IS200-like" evidence="2">
    <location>
        <begin position="26"/>
        <end position="71"/>
    </location>
</feature>
<feature type="compositionally biased region" description="Basic and acidic residues" evidence="1">
    <location>
        <begin position="1"/>
        <end position="11"/>
    </location>
</feature>
<protein>
    <submittedName>
        <fullName evidence="3">Transposase</fullName>
    </submittedName>
</protein>
<proteinExistence type="predicted"/>
<name>A0ABV8FZP4_9ACTN</name>
<evidence type="ECO:0000313" key="3">
    <source>
        <dbReference type="EMBL" id="MFC4007235.1"/>
    </source>
</evidence>
<evidence type="ECO:0000259" key="2">
    <source>
        <dbReference type="Pfam" id="PF01797"/>
    </source>
</evidence>
<comment type="caution">
    <text evidence="3">The sequence shown here is derived from an EMBL/GenBank/DDBJ whole genome shotgun (WGS) entry which is preliminary data.</text>
</comment>
<dbReference type="Gene3D" id="3.30.70.1290">
    <property type="entry name" value="Transposase IS200-like"/>
    <property type="match status" value="1"/>
</dbReference>
<organism evidence="3 4">
    <name type="scientific">Nonomuraea purpurea</name>
    <dbReference type="NCBI Taxonomy" id="1849276"/>
    <lineage>
        <taxon>Bacteria</taxon>
        <taxon>Bacillati</taxon>
        <taxon>Actinomycetota</taxon>
        <taxon>Actinomycetes</taxon>
        <taxon>Streptosporangiales</taxon>
        <taxon>Streptosporangiaceae</taxon>
        <taxon>Nonomuraea</taxon>
    </lineage>
</organism>
<feature type="region of interest" description="Disordered" evidence="1">
    <location>
        <begin position="1"/>
        <end position="30"/>
    </location>
</feature>
<gene>
    <name evidence="3" type="ORF">ACFOY2_08385</name>
</gene>
<evidence type="ECO:0000256" key="1">
    <source>
        <dbReference type="SAM" id="MobiDB-lite"/>
    </source>
</evidence>
<dbReference type="Proteomes" id="UP001595851">
    <property type="component" value="Unassembled WGS sequence"/>
</dbReference>
<dbReference type="EMBL" id="JBHSBI010000003">
    <property type="protein sequence ID" value="MFC4007235.1"/>
    <property type="molecule type" value="Genomic_DNA"/>
</dbReference>
<keyword evidence="4" id="KW-1185">Reference proteome</keyword>
<dbReference type="SUPFAM" id="SSF143422">
    <property type="entry name" value="Transposase IS200-like"/>
    <property type="match status" value="1"/>
</dbReference>